<evidence type="ECO:0000313" key="7">
    <source>
        <dbReference type="Proteomes" id="UP000183918"/>
    </source>
</evidence>
<dbReference type="PANTHER" id="PTHR44591:SF3">
    <property type="entry name" value="RESPONSE REGULATORY DOMAIN-CONTAINING PROTEIN"/>
    <property type="match status" value="1"/>
</dbReference>
<dbReference type="Pfam" id="PF00072">
    <property type="entry name" value="Response_reg"/>
    <property type="match status" value="1"/>
</dbReference>
<evidence type="ECO:0000256" key="3">
    <source>
        <dbReference type="ARBA" id="ARBA00024867"/>
    </source>
</evidence>
<evidence type="ECO:0000313" key="6">
    <source>
        <dbReference type="EMBL" id="SDY32850.1"/>
    </source>
</evidence>
<evidence type="ECO:0000256" key="4">
    <source>
        <dbReference type="PROSITE-ProRule" id="PRU00169"/>
    </source>
</evidence>
<evidence type="ECO:0000256" key="1">
    <source>
        <dbReference type="ARBA" id="ARBA00018672"/>
    </source>
</evidence>
<dbReference type="SMART" id="SM00448">
    <property type="entry name" value="REC"/>
    <property type="match status" value="1"/>
</dbReference>
<dbReference type="SUPFAM" id="SSF52172">
    <property type="entry name" value="CheY-like"/>
    <property type="match status" value="1"/>
</dbReference>
<proteinExistence type="predicted"/>
<evidence type="ECO:0000256" key="2">
    <source>
        <dbReference type="ARBA" id="ARBA00022553"/>
    </source>
</evidence>
<dbReference type="RefSeq" id="WP_074717249.1">
    <property type="nucleotide sequence ID" value="NZ_FNPG01000013.1"/>
</dbReference>
<dbReference type="PROSITE" id="PS50110">
    <property type="entry name" value="RESPONSE_REGULATORY"/>
    <property type="match status" value="1"/>
</dbReference>
<name>A0A1H3IYQ3_9FIRM</name>
<organism evidence="6 7">
    <name type="scientific">Lachnobacterium bovis DSM 14045</name>
    <dbReference type="NCBI Taxonomy" id="1122142"/>
    <lineage>
        <taxon>Bacteria</taxon>
        <taxon>Bacillati</taxon>
        <taxon>Bacillota</taxon>
        <taxon>Clostridia</taxon>
        <taxon>Lachnospirales</taxon>
        <taxon>Lachnospiraceae</taxon>
        <taxon>Lachnobacterium</taxon>
    </lineage>
</organism>
<dbReference type="InterPro" id="IPR011006">
    <property type="entry name" value="CheY-like_superfamily"/>
</dbReference>
<reference evidence="6 7" key="1">
    <citation type="submission" date="2016-10" db="EMBL/GenBank/DDBJ databases">
        <authorList>
            <person name="de Groot N.N."/>
        </authorList>
    </citation>
    <scope>NUCLEOTIDE SEQUENCE [LARGE SCALE GENOMIC DNA]</scope>
    <source>
        <strain evidence="6 7">DSM 14045</strain>
    </source>
</reference>
<dbReference type="GO" id="GO:0000160">
    <property type="term" value="P:phosphorelay signal transduction system"/>
    <property type="evidence" value="ECO:0007669"/>
    <property type="project" value="InterPro"/>
</dbReference>
<dbReference type="OrthoDB" id="1706569at2"/>
<feature type="domain" description="Response regulatory" evidence="5">
    <location>
        <begin position="135"/>
        <end position="250"/>
    </location>
</feature>
<dbReference type="InterPro" id="IPR050595">
    <property type="entry name" value="Bact_response_regulator"/>
</dbReference>
<dbReference type="Proteomes" id="UP000183918">
    <property type="component" value="Unassembled WGS sequence"/>
</dbReference>
<dbReference type="STRING" id="1122142.SAMN02910414_01307"/>
<sequence length="255" mass="29007">MARKILILGDSKSFMVNALVSELSSKGYEFNIVDLSLRSLMDLEQQKLLPKACLVYLKEIDDISTAALKYLSELYDTHHVKIILLGSKNDLQDAFFIIPKNKISKDFVRPINVMDLEHELDKIYEAQVEDIKTKKILIVDDDIAMLRSMRNLLSQRYQTFIVNSGNDAIKFLKNIPVNLILLDYEMPELSGPEVFNLLRENALTKSIPVMFLTAKQDSESVKTAAAFKPEKYLLKSLPPDVILSTIDAFFNKSLS</sequence>
<keyword evidence="7" id="KW-1185">Reference proteome</keyword>
<feature type="modified residue" description="4-aspartylphosphate" evidence="4">
    <location>
        <position position="183"/>
    </location>
</feature>
<protein>
    <recommendedName>
        <fullName evidence="1">Stage 0 sporulation protein A homolog</fullName>
    </recommendedName>
</protein>
<gene>
    <name evidence="6" type="ORF">SAMN02910414_01307</name>
</gene>
<dbReference type="EMBL" id="FNPG01000013">
    <property type="protein sequence ID" value="SDY32850.1"/>
    <property type="molecule type" value="Genomic_DNA"/>
</dbReference>
<dbReference type="AlphaFoldDB" id="A0A1H3IYQ3"/>
<dbReference type="CDD" id="cd00156">
    <property type="entry name" value="REC"/>
    <property type="match status" value="1"/>
</dbReference>
<dbReference type="InterPro" id="IPR001789">
    <property type="entry name" value="Sig_transdc_resp-reg_receiver"/>
</dbReference>
<accession>A0A1H3IYQ3</accession>
<keyword evidence="2 4" id="KW-0597">Phosphoprotein</keyword>
<comment type="function">
    <text evidence="3">May play the central regulatory role in sporulation. It may be an element of the effector pathway responsible for the activation of sporulation genes in response to nutritional stress. Spo0A may act in concert with spo0H (a sigma factor) to control the expression of some genes that are critical to the sporulation process.</text>
</comment>
<evidence type="ECO:0000259" key="5">
    <source>
        <dbReference type="PROSITE" id="PS50110"/>
    </source>
</evidence>
<dbReference type="PANTHER" id="PTHR44591">
    <property type="entry name" value="STRESS RESPONSE REGULATOR PROTEIN 1"/>
    <property type="match status" value="1"/>
</dbReference>
<dbReference type="Gene3D" id="3.40.50.2300">
    <property type="match status" value="1"/>
</dbReference>